<dbReference type="SUPFAM" id="SSF103481">
    <property type="entry name" value="Multidrug resistance efflux transporter EmrE"/>
    <property type="match status" value="1"/>
</dbReference>
<dbReference type="GO" id="GO:0016020">
    <property type="term" value="C:membrane"/>
    <property type="evidence" value="ECO:0007669"/>
    <property type="project" value="UniProtKB-SubCell"/>
</dbReference>
<dbReference type="InterPro" id="IPR037185">
    <property type="entry name" value="EmrE-like"/>
</dbReference>
<comment type="subcellular location">
    <subcellularLocation>
        <location evidence="1">Membrane</location>
        <topology evidence="1">Multi-pass membrane protein</topology>
    </subcellularLocation>
</comment>
<dbReference type="InterPro" id="IPR012404">
    <property type="entry name" value="UCP036436"/>
</dbReference>
<feature type="transmembrane region" description="Helical" evidence="5">
    <location>
        <begin position="122"/>
        <end position="139"/>
    </location>
</feature>
<keyword evidence="4 5" id="KW-0472">Membrane</keyword>
<evidence type="ECO:0000313" key="7">
    <source>
        <dbReference type="EMBL" id="CBY19375.1"/>
    </source>
</evidence>
<evidence type="ECO:0000256" key="2">
    <source>
        <dbReference type="ARBA" id="ARBA00022692"/>
    </source>
</evidence>
<dbReference type="AlphaFoldDB" id="E4XDY6"/>
<keyword evidence="2 5" id="KW-0812">Transmembrane</keyword>
<gene>
    <name evidence="7" type="ORF">GSOID_T00008385001</name>
</gene>
<feature type="transmembrane region" description="Helical" evidence="5">
    <location>
        <begin position="274"/>
        <end position="294"/>
    </location>
</feature>
<reference evidence="7" key="1">
    <citation type="journal article" date="2010" name="Science">
        <title>Plasticity of animal genome architecture unmasked by rapid evolution of a pelagic tunicate.</title>
        <authorList>
            <person name="Denoeud F."/>
            <person name="Henriet S."/>
            <person name="Mungpakdee S."/>
            <person name="Aury J.M."/>
            <person name="Da Silva C."/>
            <person name="Brinkmann H."/>
            <person name="Mikhaleva J."/>
            <person name="Olsen L.C."/>
            <person name="Jubin C."/>
            <person name="Canestro C."/>
            <person name="Bouquet J.M."/>
            <person name="Danks G."/>
            <person name="Poulain J."/>
            <person name="Campsteijn C."/>
            <person name="Adamski M."/>
            <person name="Cross I."/>
            <person name="Yadetie F."/>
            <person name="Muffato M."/>
            <person name="Louis A."/>
            <person name="Butcher S."/>
            <person name="Tsagkogeorga G."/>
            <person name="Konrad A."/>
            <person name="Singh S."/>
            <person name="Jensen M.F."/>
            <person name="Cong E.H."/>
            <person name="Eikeseth-Otteraa H."/>
            <person name="Noel B."/>
            <person name="Anthouard V."/>
            <person name="Porcel B.M."/>
            <person name="Kachouri-Lafond R."/>
            <person name="Nishino A."/>
            <person name="Ugolini M."/>
            <person name="Chourrout P."/>
            <person name="Nishida H."/>
            <person name="Aasland R."/>
            <person name="Huzurbazar S."/>
            <person name="Westhof E."/>
            <person name="Delsuc F."/>
            <person name="Lehrach H."/>
            <person name="Reinhardt R."/>
            <person name="Weissenbach J."/>
            <person name="Roy S.W."/>
            <person name="Artiguenave F."/>
            <person name="Postlethwait J.H."/>
            <person name="Manak J.R."/>
            <person name="Thompson E.M."/>
            <person name="Jaillon O."/>
            <person name="Du Pasquier L."/>
            <person name="Boudinot P."/>
            <person name="Liberles D.A."/>
            <person name="Volff J.N."/>
            <person name="Philippe H."/>
            <person name="Lenhard B."/>
            <person name="Roest Crollius H."/>
            <person name="Wincker P."/>
            <person name="Chourrout D."/>
        </authorList>
    </citation>
    <scope>NUCLEOTIDE SEQUENCE [LARGE SCALE GENOMIC DNA]</scope>
</reference>
<organism evidence="7">
    <name type="scientific">Oikopleura dioica</name>
    <name type="common">Tunicate</name>
    <dbReference type="NCBI Taxonomy" id="34765"/>
    <lineage>
        <taxon>Eukaryota</taxon>
        <taxon>Metazoa</taxon>
        <taxon>Chordata</taxon>
        <taxon>Tunicata</taxon>
        <taxon>Appendicularia</taxon>
        <taxon>Copelata</taxon>
        <taxon>Oikopleuridae</taxon>
        <taxon>Oikopleura</taxon>
    </lineage>
</organism>
<name>E4XDY6_OIKDI</name>
<evidence type="ECO:0000259" key="6">
    <source>
        <dbReference type="Pfam" id="PF00892"/>
    </source>
</evidence>
<sequence>MRAEDKYKLFLALGMVVTGSINTISTKWADNQRAIGKPEFPEHDFDHPFLQAVGMFIGEFTCLIAFQLWRRFNKKKVEDGEIDVGSDDFSPFLLALPACCDMLGTSTMYFGLTLTFASSFQMLRGAVMLFTAIFSVIFLKAIIQMFRWAGIGVVIVGLAAVGISDMLKEINNGGGKDLSHVLIGDGLIIAAQVIVAAQMVIEEKFVNGRNIHPLRAVGWEGFFGACILSVLLVPFYYVILPPNFCSDPFEPALNGSCRLEDAIDGLMQMGNNGIIVAGVVLNILSIAFFNYFGLSVTKTQSATTRMVLDSIRTVVIWAFTLAVGWETVVYTIPQVVGFLFLIFGTCLYNDLVIRQAWYKYVLKKQIPSDDDDQDPILEEGDDNPNYDAIGTVRKFFLTIFSRYYLWLKSSL</sequence>
<evidence type="ECO:0000256" key="4">
    <source>
        <dbReference type="ARBA" id="ARBA00023136"/>
    </source>
</evidence>
<dbReference type="Proteomes" id="UP000001307">
    <property type="component" value="Unassembled WGS sequence"/>
</dbReference>
<feature type="transmembrane region" description="Helical" evidence="5">
    <location>
        <begin position="306"/>
        <end position="325"/>
    </location>
</feature>
<keyword evidence="3 5" id="KW-1133">Transmembrane helix</keyword>
<dbReference type="InterPro" id="IPR000620">
    <property type="entry name" value="EamA_dom"/>
</dbReference>
<dbReference type="PIRSF" id="PIRSF036436">
    <property type="entry name" value="UCP036436"/>
    <property type="match status" value="1"/>
</dbReference>
<evidence type="ECO:0000256" key="5">
    <source>
        <dbReference type="SAM" id="Phobius"/>
    </source>
</evidence>
<evidence type="ECO:0000256" key="3">
    <source>
        <dbReference type="ARBA" id="ARBA00022989"/>
    </source>
</evidence>
<dbReference type="Pfam" id="PF00892">
    <property type="entry name" value="EamA"/>
    <property type="match status" value="1"/>
</dbReference>
<feature type="transmembrane region" description="Helical" evidence="5">
    <location>
        <begin position="179"/>
        <end position="201"/>
    </location>
</feature>
<dbReference type="PANTHER" id="PTHR13146:SF0">
    <property type="entry name" value="SOLUTE CARRIER FAMILY 35 MEMBER F6"/>
    <property type="match status" value="1"/>
</dbReference>
<dbReference type="EMBL" id="FN653040">
    <property type="protein sequence ID" value="CBY19375.1"/>
    <property type="molecule type" value="Genomic_DNA"/>
</dbReference>
<keyword evidence="8" id="KW-1185">Reference proteome</keyword>
<dbReference type="OrthoDB" id="29773at2759"/>
<evidence type="ECO:0000256" key="1">
    <source>
        <dbReference type="ARBA" id="ARBA00004141"/>
    </source>
</evidence>
<feature type="transmembrane region" description="Helical" evidence="5">
    <location>
        <begin position="146"/>
        <end position="167"/>
    </location>
</feature>
<feature type="transmembrane region" description="Helical" evidence="5">
    <location>
        <begin position="89"/>
        <end position="110"/>
    </location>
</feature>
<proteinExistence type="predicted"/>
<protein>
    <recommendedName>
        <fullName evidence="6">EamA domain-containing protein</fullName>
    </recommendedName>
</protein>
<feature type="domain" description="EamA" evidence="6">
    <location>
        <begin position="44"/>
        <end position="161"/>
    </location>
</feature>
<feature type="transmembrane region" description="Helical" evidence="5">
    <location>
        <begin position="49"/>
        <end position="69"/>
    </location>
</feature>
<feature type="transmembrane region" description="Helical" evidence="5">
    <location>
        <begin position="222"/>
        <end position="239"/>
    </location>
</feature>
<accession>E4XDY6</accession>
<feature type="transmembrane region" description="Helical" evidence="5">
    <location>
        <begin position="331"/>
        <end position="353"/>
    </location>
</feature>
<feature type="transmembrane region" description="Helical" evidence="5">
    <location>
        <begin position="9"/>
        <end position="29"/>
    </location>
</feature>
<dbReference type="FunCoup" id="E4XDY6">
    <property type="interactions" value="166"/>
</dbReference>
<dbReference type="InParanoid" id="E4XDY6"/>
<evidence type="ECO:0000313" key="8">
    <source>
        <dbReference type="Proteomes" id="UP000001307"/>
    </source>
</evidence>
<dbReference type="PANTHER" id="PTHR13146">
    <property type="match status" value="1"/>
</dbReference>